<dbReference type="Gene3D" id="3.30.450.20">
    <property type="entry name" value="PAS domain"/>
    <property type="match status" value="1"/>
</dbReference>
<dbReference type="EC" id="2.7.13.3" evidence="2"/>
<keyword evidence="3" id="KW-0597">Phosphoprotein</keyword>
<dbReference type="PROSITE" id="PS50109">
    <property type="entry name" value="HIS_KIN"/>
    <property type="match status" value="1"/>
</dbReference>
<dbReference type="SMART" id="SM00091">
    <property type="entry name" value="PAS"/>
    <property type="match status" value="1"/>
</dbReference>
<dbReference type="SUPFAM" id="SSF55785">
    <property type="entry name" value="PYP-like sensor domain (PAS domain)"/>
    <property type="match status" value="1"/>
</dbReference>
<comment type="catalytic activity">
    <reaction evidence="1">
        <text>ATP + protein L-histidine = ADP + protein N-phospho-L-histidine.</text>
        <dbReference type="EC" id="2.7.13.3"/>
    </reaction>
</comment>
<dbReference type="Gene3D" id="3.30.565.10">
    <property type="entry name" value="Histidine kinase-like ATPase, C-terminal domain"/>
    <property type="match status" value="1"/>
</dbReference>
<keyword evidence="4" id="KW-0808">Transferase</keyword>
<feature type="domain" description="PAS" evidence="7">
    <location>
        <begin position="6"/>
        <end position="75"/>
    </location>
</feature>
<organism evidence="8 9">
    <name type="scientific">Aerophobetes bacterium</name>
    <dbReference type="NCBI Taxonomy" id="2030807"/>
    <lineage>
        <taxon>Bacteria</taxon>
        <taxon>Candidatus Aerophobota</taxon>
    </lineage>
</organism>
<gene>
    <name evidence="8" type="ORF">COB11_06350</name>
</gene>
<accession>A0A2A4YDY5</accession>
<evidence type="ECO:0000256" key="2">
    <source>
        <dbReference type="ARBA" id="ARBA00012438"/>
    </source>
</evidence>
<dbReference type="Pfam" id="PF00512">
    <property type="entry name" value="HisKA"/>
    <property type="match status" value="1"/>
</dbReference>
<protein>
    <recommendedName>
        <fullName evidence="2">histidine kinase</fullName>
        <ecNumber evidence="2">2.7.13.3</ecNumber>
    </recommendedName>
</protein>
<dbReference type="PANTHER" id="PTHR43304:SF1">
    <property type="entry name" value="PAC DOMAIN-CONTAINING PROTEIN"/>
    <property type="match status" value="1"/>
</dbReference>
<dbReference type="PROSITE" id="PS50112">
    <property type="entry name" value="PAS"/>
    <property type="match status" value="1"/>
</dbReference>
<proteinExistence type="predicted"/>
<dbReference type="InterPro" id="IPR036890">
    <property type="entry name" value="HATPase_C_sf"/>
</dbReference>
<name>A0A2A4YDY5_UNCAE</name>
<dbReference type="GO" id="GO:0000155">
    <property type="term" value="F:phosphorelay sensor kinase activity"/>
    <property type="evidence" value="ECO:0007669"/>
    <property type="project" value="InterPro"/>
</dbReference>
<dbReference type="CDD" id="cd00082">
    <property type="entry name" value="HisKA"/>
    <property type="match status" value="1"/>
</dbReference>
<dbReference type="CDD" id="cd00130">
    <property type="entry name" value="PAS"/>
    <property type="match status" value="1"/>
</dbReference>
<dbReference type="FunFam" id="3.30.565.10:FF:000006">
    <property type="entry name" value="Sensor histidine kinase WalK"/>
    <property type="match status" value="1"/>
</dbReference>
<evidence type="ECO:0000259" key="7">
    <source>
        <dbReference type="PROSITE" id="PS50112"/>
    </source>
</evidence>
<dbReference type="Pfam" id="PF02518">
    <property type="entry name" value="HATPase_c"/>
    <property type="match status" value="1"/>
</dbReference>
<evidence type="ECO:0000313" key="9">
    <source>
        <dbReference type="Proteomes" id="UP000217838"/>
    </source>
</evidence>
<dbReference type="InterPro" id="IPR003661">
    <property type="entry name" value="HisK_dim/P_dom"/>
</dbReference>
<dbReference type="NCBIfam" id="TIGR00229">
    <property type="entry name" value="sensory_box"/>
    <property type="match status" value="1"/>
</dbReference>
<reference evidence="9" key="1">
    <citation type="submission" date="2017-08" db="EMBL/GenBank/DDBJ databases">
        <title>A dynamic microbial community with high functional redundancy inhabits the cold, oxic subseafloor aquifer.</title>
        <authorList>
            <person name="Tully B.J."/>
            <person name="Wheat C.G."/>
            <person name="Glazer B.T."/>
            <person name="Huber J.A."/>
        </authorList>
    </citation>
    <scope>NUCLEOTIDE SEQUENCE [LARGE SCALE GENOMIC DNA]</scope>
</reference>
<evidence type="ECO:0000313" key="8">
    <source>
        <dbReference type="EMBL" id="PCI92901.1"/>
    </source>
</evidence>
<dbReference type="SMART" id="SM00387">
    <property type="entry name" value="HATPase_c"/>
    <property type="match status" value="1"/>
</dbReference>
<evidence type="ECO:0000256" key="5">
    <source>
        <dbReference type="ARBA" id="ARBA00022777"/>
    </source>
</evidence>
<evidence type="ECO:0000256" key="3">
    <source>
        <dbReference type="ARBA" id="ARBA00022553"/>
    </source>
</evidence>
<evidence type="ECO:0000256" key="1">
    <source>
        <dbReference type="ARBA" id="ARBA00000085"/>
    </source>
</evidence>
<feature type="domain" description="Histidine kinase" evidence="6">
    <location>
        <begin position="151"/>
        <end position="366"/>
    </location>
</feature>
<evidence type="ECO:0000256" key="4">
    <source>
        <dbReference type="ARBA" id="ARBA00022679"/>
    </source>
</evidence>
<dbReference type="InterPro" id="IPR004358">
    <property type="entry name" value="Sig_transdc_His_kin-like_C"/>
</dbReference>
<sequence>MVTLSEQELIQSALESSPAGVILTDTSGTIVYCNPKTEAIFGFTKDELLNQKIEFLLPENLREKHAALRAEYMKKPVSRPMGSLSDLVGQHKDGHEVDLEIGLNPVQLSGKTYIVCCLVDLSETKKSMAALTKSFENLKKFNKELENFAYVASHDLQEPIRKIQSFGELLVKEAGDSLNPEAKNYLKLIIDASDRMRILISNLLEFSRLTTRAGDHVDVNLNDTIKQVLQRLDSIIRESKAEFTVEEELGVIQAEPSHINLLFEKIIENALKFHKKDIPPKITIRGKKEKEFLRIEIEDNGIGFDMKFHDSIFMMFKRLHPKEAYPGAGIGLTICKKIILQHIGEIYAKSTPDQGSTFILELPYKDNPINKATIQEPKPQTTSGSS</sequence>
<dbReference type="SUPFAM" id="SSF55874">
    <property type="entry name" value="ATPase domain of HSP90 chaperone/DNA topoisomerase II/histidine kinase"/>
    <property type="match status" value="1"/>
</dbReference>
<dbReference type="AlphaFoldDB" id="A0A2A4YDY5"/>
<dbReference type="EMBL" id="NVUU01000080">
    <property type="protein sequence ID" value="PCI92901.1"/>
    <property type="molecule type" value="Genomic_DNA"/>
</dbReference>
<dbReference type="InterPro" id="IPR052162">
    <property type="entry name" value="Sensor_kinase/Photoreceptor"/>
</dbReference>
<dbReference type="Gene3D" id="1.10.287.130">
    <property type="match status" value="1"/>
</dbReference>
<evidence type="ECO:0000259" key="6">
    <source>
        <dbReference type="PROSITE" id="PS50109"/>
    </source>
</evidence>
<dbReference type="InterPro" id="IPR000014">
    <property type="entry name" value="PAS"/>
</dbReference>
<dbReference type="PANTHER" id="PTHR43304">
    <property type="entry name" value="PHYTOCHROME-LIKE PROTEIN CPH1"/>
    <property type="match status" value="1"/>
</dbReference>
<dbReference type="PRINTS" id="PR00344">
    <property type="entry name" value="BCTRLSENSOR"/>
</dbReference>
<dbReference type="Pfam" id="PF13426">
    <property type="entry name" value="PAS_9"/>
    <property type="match status" value="1"/>
</dbReference>
<dbReference type="SUPFAM" id="SSF47384">
    <property type="entry name" value="Homodimeric domain of signal transducing histidine kinase"/>
    <property type="match status" value="1"/>
</dbReference>
<dbReference type="InterPro" id="IPR035965">
    <property type="entry name" value="PAS-like_dom_sf"/>
</dbReference>
<dbReference type="InterPro" id="IPR003594">
    <property type="entry name" value="HATPase_dom"/>
</dbReference>
<dbReference type="InterPro" id="IPR036097">
    <property type="entry name" value="HisK_dim/P_sf"/>
</dbReference>
<dbReference type="Proteomes" id="UP000217838">
    <property type="component" value="Unassembled WGS sequence"/>
</dbReference>
<dbReference type="InterPro" id="IPR005467">
    <property type="entry name" value="His_kinase_dom"/>
</dbReference>
<comment type="caution">
    <text evidence="8">The sequence shown here is derived from an EMBL/GenBank/DDBJ whole genome shotgun (WGS) entry which is preliminary data.</text>
</comment>
<dbReference type="SMART" id="SM00388">
    <property type="entry name" value="HisKA"/>
    <property type="match status" value="1"/>
</dbReference>
<keyword evidence="5" id="KW-0418">Kinase</keyword>